<dbReference type="SUPFAM" id="SSF69705">
    <property type="entry name" value="Transcription factor NusA, N-terminal domain"/>
    <property type="match status" value="1"/>
</dbReference>
<comment type="caution">
    <text evidence="10">The sequence shown here is derived from an EMBL/GenBank/DDBJ whole genome shotgun (WGS) entry which is preliminary data.</text>
</comment>
<dbReference type="InterPro" id="IPR010213">
    <property type="entry name" value="TF_NusA"/>
</dbReference>
<dbReference type="InterPro" id="IPR058582">
    <property type="entry name" value="KH_NusA_2nd"/>
</dbReference>
<dbReference type="Pfam" id="PF00575">
    <property type="entry name" value="S1"/>
    <property type="match status" value="1"/>
</dbReference>
<dbReference type="SUPFAM" id="SSF54814">
    <property type="entry name" value="Prokaryotic type KH domain (KH-domain type II)"/>
    <property type="match status" value="2"/>
</dbReference>
<sequence length="415" mass="46333">MEKQHFLSAIDQICEEKGISREKVMETIEMAIAAAYKKDYGKKGQNIRAKFDLTSGESEIFLVKLVVDESMLKPELAEGEVEEVEEDTVPEEEKKIRFNEERHIMLADAKKIKESIKVGEELIMPLEAHKDFGRIAAQTAKQVIIQRLREAERDAVYEEYQSKEGDVLSGTVQRVERGNSYVDLGRTIGVMYPEEQVRGEFYRIGQRLRVYVLAVQKDVRGPAIILSRAYPKMVSKLFELEVPEIASGIVTIHGIAREAGNRTKIAVSTIDEKIDPIGACVGQKGSRVLAVINELGGEKIDIILYDENPIKFIGNSLSPAKIQDVEVNQDTKNARVTVAEDQLSLAIGKEGQNVRLAAKLTGWRIDVISGEGVETSVDGQEAEDSDAEENEEPAEETNEKTAEEPNEETKQEDNK</sequence>
<feature type="compositionally biased region" description="Acidic residues" evidence="8">
    <location>
        <begin position="380"/>
        <end position="396"/>
    </location>
</feature>
<comment type="subcellular location">
    <subcellularLocation>
        <location evidence="7">Cytoplasm</location>
    </subcellularLocation>
</comment>
<dbReference type="InterPro" id="IPR013735">
    <property type="entry name" value="TF_NusA_N"/>
</dbReference>
<dbReference type="InterPro" id="IPR015946">
    <property type="entry name" value="KH_dom-like_a/b"/>
</dbReference>
<evidence type="ECO:0000259" key="9">
    <source>
        <dbReference type="PROSITE" id="PS50126"/>
    </source>
</evidence>
<feature type="compositionally biased region" description="Basic and acidic residues" evidence="8">
    <location>
        <begin position="397"/>
        <end position="415"/>
    </location>
</feature>
<dbReference type="NCBIfam" id="TIGR01953">
    <property type="entry name" value="NusA"/>
    <property type="match status" value="1"/>
</dbReference>
<protein>
    <recommendedName>
        <fullName evidence="7">Transcription termination/antitermination protein NusA</fullName>
    </recommendedName>
</protein>
<dbReference type="CDD" id="cd04455">
    <property type="entry name" value="S1_NusA"/>
    <property type="match status" value="1"/>
</dbReference>
<evidence type="ECO:0000256" key="2">
    <source>
        <dbReference type="ARBA" id="ARBA00022490"/>
    </source>
</evidence>
<feature type="domain" description="S1 motif" evidence="9">
    <location>
        <begin position="165"/>
        <end position="229"/>
    </location>
</feature>
<dbReference type="InterPro" id="IPR025249">
    <property type="entry name" value="TF_NusA_KH_1st"/>
</dbReference>
<dbReference type="Proteomes" id="UP000231450">
    <property type="component" value="Unassembled WGS sequence"/>
</dbReference>
<dbReference type="Pfam" id="PF13184">
    <property type="entry name" value="KH_NusA_1st"/>
    <property type="match status" value="1"/>
</dbReference>
<dbReference type="HAMAP" id="MF_00945_B">
    <property type="entry name" value="NusA_B"/>
    <property type="match status" value="1"/>
</dbReference>
<keyword evidence="4 7" id="KW-0694">RNA-binding</keyword>
<keyword evidence="3 7" id="KW-0889">Transcription antitermination</keyword>
<evidence type="ECO:0000256" key="3">
    <source>
        <dbReference type="ARBA" id="ARBA00022814"/>
    </source>
</evidence>
<dbReference type="InterPro" id="IPR030842">
    <property type="entry name" value="TF_NusA_bacterial"/>
</dbReference>
<dbReference type="PANTHER" id="PTHR22648:SF0">
    <property type="entry name" value="TRANSCRIPTION TERMINATION_ANTITERMINATION PROTEIN NUSA"/>
    <property type="match status" value="1"/>
</dbReference>
<dbReference type="CDD" id="cd22529">
    <property type="entry name" value="KH-II_NusA_rpt2"/>
    <property type="match status" value="1"/>
</dbReference>
<dbReference type="Gene3D" id="3.30.1480.10">
    <property type="entry name" value="NusA, N-terminal domain"/>
    <property type="match status" value="1"/>
</dbReference>
<dbReference type="EMBL" id="PFDW01000018">
    <property type="protein sequence ID" value="PJE58407.1"/>
    <property type="molecule type" value="Genomic_DNA"/>
</dbReference>
<proteinExistence type="inferred from homology"/>
<dbReference type="SMART" id="SM00322">
    <property type="entry name" value="KH"/>
    <property type="match status" value="2"/>
</dbReference>
<dbReference type="Gene3D" id="3.30.300.20">
    <property type="match status" value="2"/>
</dbReference>
<dbReference type="FunFam" id="3.30.300.20:FF:000002">
    <property type="entry name" value="Transcription termination/antitermination protein NusA"/>
    <property type="match status" value="1"/>
</dbReference>
<comment type="function">
    <text evidence="7">Participates in both transcription termination and antitermination.</text>
</comment>
<evidence type="ECO:0000256" key="4">
    <source>
        <dbReference type="ARBA" id="ARBA00022884"/>
    </source>
</evidence>
<evidence type="ECO:0000256" key="1">
    <source>
        <dbReference type="ARBA" id="ARBA00022472"/>
    </source>
</evidence>
<dbReference type="Pfam" id="PF26594">
    <property type="entry name" value="KH_NusA_2nd"/>
    <property type="match status" value="1"/>
</dbReference>
<evidence type="ECO:0000256" key="6">
    <source>
        <dbReference type="ARBA" id="ARBA00023163"/>
    </source>
</evidence>
<dbReference type="GO" id="GO:0031564">
    <property type="term" value="P:transcription antitermination"/>
    <property type="evidence" value="ECO:0007669"/>
    <property type="project" value="UniProtKB-UniRule"/>
</dbReference>
<evidence type="ECO:0000313" key="10">
    <source>
        <dbReference type="EMBL" id="PJE58407.1"/>
    </source>
</evidence>
<dbReference type="PANTHER" id="PTHR22648">
    <property type="entry name" value="TRANSCRIPTION TERMINATION FACTOR NUSA"/>
    <property type="match status" value="1"/>
</dbReference>
<keyword evidence="1 7" id="KW-0806">Transcription termination</keyword>
<dbReference type="PROSITE" id="PS50084">
    <property type="entry name" value="KH_TYPE_1"/>
    <property type="match status" value="1"/>
</dbReference>
<dbReference type="FunFam" id="3.30.300.20:FF:000005">
    <property type="entry name" value="Transcription termination/antitermination protein NusA"/>
    <property type="match status" value="1"/>
</dbReference>
<feature type="region of interest" description="Disordered" evidence="8">
    <location>
        <begin position="371"/>
        <end position="415"/>
    </location>
</feature>
<dbReference type="InterPro" id="IPR003029">
    <property type="entry name" value="S1_domain"/>
</dbReference>
<evidence type="ECO:0000256" key="5">
    <source>
        <dbReference type="ARBA" id="ARBA00023015"/>
    </source>
</evidence>
<dbReference type="GO" id="GO:0003723">
    <property type="term" value="F:RNA binding"/>
    <property type="evidence" value="ECO:0007669"/>
    <property type="project" value="UniProtKB-UniRule"/>
</dbReference>
<dbReference type="GO" id="GO:0005829">
    <property type="term" value="C:cytosol"/>
    <property type="evidence" value="ECO:0007669"/>
    <property type="project" value="TreeGrafter"/>
</dbReference>
<keyword evidence="6 7" id="KW-0804">Transcription</keyword>
<keyword evidence="5 7" id="KW-0805">Transcription regulation</keyword>
<evidence type="ECO:0000256" key="7">
    <source>
        <dbReference type="HAMAP-Rule" id="MF_00945"/>
    </source>
</evidence>
<evidence type="ECO:0000313" key="11">
    <source>
        <dbReference type="Proteomes" id="UP000231450"/>
    </source>
</evidence>
<comment type="subunit">
    <text evidence="7">Monomer. Binds directly to the core enzyme of the DNA-dependent RNA polymerase and to nascent RNA.</text>
</comment>
<dbReference type="GO" id="GO:0003700">
    <property type="term" value="F:DNA-binding transcription factor activity"/>
    <property type="evidence" value="ECO:0007669"/>
    <property type="project" value="InterPro"/>
</dbReference>
<dbReference type="Pfam" id="PF08529">
    <property type="entry name" value="NusA_N"/>
    <property type="match status" value="1"/>
</dbReference>
<name>A0A2M8KER9_9BACT</name>
<accession>A0A2M8KER9</accession>
<dbReference type="InterPro" id="IPR012340">
    <property type="entry name" value="NA-bd_OB-fold"/>
</dbReference>
<comment type="similarity">
    <text evidence="7">Belongs to the NusA family.</text>
</comment>
<dbReference type="Gene3D" id="2.40.50.140">
    <property type="entry name" value="Nucleic acid-binding proteins"/>
    <property type="match status" value="1"/>
</dbReference>
<organism evidence="10 11">
    <name type="scientific">Candidatus Portnoybacteria bacterium CG10_big_fil_rev_8_21_14_0_10_36_7</name>
    <dbReference type="NCBI Taxonomy" id="1974812"/>
    <lineage>
        <taxon>Bacteria</taxon>
        <taxon>Candidatus Portnoyibacteriota</taxon>
    </lineage>
</organism>
<dbReference type="GO" id="GO:0006353">
    <property type="term" value="P:DNA-templated transcription termination"/>
    <property type="evidence" value="ECO:0007669"/>
    <property type="project" value="UniProtKB-UniRule"/>
</dbReference>
<dbReference type="AlphaFoldDB" id="A0A2M8KER9"/>
<dbReference type="InterPro" id="IPR036555">
    <property type="entry name" value="NusA_N_sf"/>
</dbReference>
<dbReference type="InterPro" id="IPR009019">
    <property type="entry name" value="KH_sf_prok-type"/>
</dbReference>
<keyword evidence="2 7" id="KW-0963">Cytoplasm</keyword>
<dbReference type="SUPFAM" id="SSF50249">
    <property type="entry name" value="Nucleic acid-binding proteins"/>
    <property type="match status" value="1"/>
</dbReference>
<dbReference type="InterPro" id="IPR004087">
    <property type="entry name" value="KH_dom"/>
</dbReference>
<evidence type="ECO:0000256" key="8">
    <source>
        <dbReference type="SAM" id="MobiDB-lite"/>
    </source>
</evidence>
<reference evidence="11" key="1">
    <citation type="submission" date="2017-09" db="EMBL/GenBank/DDBJ databases">
        <title>Depth-based differentiation of microbial function through sediment-hosted aquifers and enrichment of novel symbionts in the deep terrestrial subsurface.</title>
        <authorList>
            <person name="Probst A.J."/>
            <person name="Ladd B."/>
            <person name="Jarett J.K."/>
            <person name="Geller-Mcgrath D.E."/>
            <person name="Sieber C.M.K."/>
            <person name="Emerson J.B."/>
            <person name="Anantharaman K."/>
            <person name="Thomas B.C."/>
            <person name="Malmstrom R."/>
            <person name="Stieglmeier M."/>
            <person name="Klingl A."/>
            <person name="Woyke T."/>
            <person name="Ryan C.M."/>
            <person name="Banfield J.F."/>
        </authorList>
    </citation>
    <scope>NUCLEOTIDE SEQUENCE [LARGE SCALE GENOMIC DNA]</scope>
</reference>
<dbReference type="PROSITE" id="PS50126">
    <property type="entry name" value="S1"/>
    <property type="match status" value="1"/>
</dbReference>
<dbReference type="SMART" id="SM00316">
    <property type="entry name" value="S1"/>
    <property type="match status" value="1"/>
</dbReference>
<dbReference type="CDD" id="cd02134">
    <property type="entry name" value="KH-II_NusA_rpt1"/>
    <property type="match status" value="1"/>
</dbReference>
<gene>
    <name evidence="7 10" type="primary">nusA</name>
    <name evidence="10" type="ORF">COU81_00885</name>
</gene>